<dbReference type="InterPro" id="IPR036736">
    <property type="entry name" value="ACP-like_sf"/>
</dbReference>
<dbReference type="InterPro" id="IPR003231">
    <property type="entry name" value="ACP"/>
</dbReference>
<proteinExistence type="predicted"/>
<keyword evidence="2" id="KW-0444">Lipid biosynthesis</keyword>
<evidence type="ECO:0000256" key="1">
    <source>
        <dbReference type="ARBA" id="ARBA00022450"/>
    </source>
</evidence>
<keyword evidence="5" id="KW-0443">Lipid metabolism</keyword>
<dbReference type="EMBL" id="HQ856049">
    <property type="protein sequence ID" value="AEV23260.1"/>
    <property type="molecule type" value="Genomic_DNA"/>
</dbReference>
<evidence type="ECO:0000256" key="3">
    <source>
        <dbReference type="ARBA" id="ARBA00022553"/>
    </source>
</evidence>
<evidence type="ECO:0000256" key="5">
    <source>
        <dbReference type="ARBA" id="ARBA00023098"/>
    </source>
</evidence>
<dbReference type="PANTHER" id="PTHR20863">
    <property type="entry name" value="ACYL CARRIER PROTEIN"/>
    <property type="match status" value="1"/>
</dbReference>
<keyword evidence="1" id="KW-0596">Phosphopantetheine</keyword>
<sequence>MTERVRAIIATAQHLPQEKVTADSTFEQLGIDSLDGINILFAVESEFNINIPDDAAQNIRSVRDVVDGIAKLIESSRGGQTAVGA</sequence>
<dbReference type="Pfam" id="PF00550">
    <property type="entry name" value="PP-binding"/>
    <property type="match status" value="1"/>
</dbReference>
<dbReference type="SUPFAM" id="SSF47336">
    <property type="entry name" value="ACP-like"/>
    <property type="match status" value="1"/>
</dbReference>
<keyword evidence="6" id="KW-0275">Fatty acid biosynthesis</keyword>
<dbReference type="InterPro" id="IPR006162">
    <property type="entry name" value="Ppantetheine_attach_site"/>
</dbReference>
<keyword evidence="3" id="KW-0597">Phosphoprotein</keyword>
<feature type="domain" description="Carrier" evidence="7">
    <location>
        <begin position="1"/>
        <end position="73"/>
    </location>
</feature>
<evidence type="ECO:0000256" key="6">
    <source>
        <dbReference type="ARBA" id="ARBA00023160"/>
    </source>
</evidence>
<reference evidence="8" key="1">
    <citation type="journal article" date="2012" name="FEMS Microbiol. Ecol.">
        <title>Characterization of a new Acidobacteria-derived moderately thermostable lipase from a Brazilian Atlantic Forest soil metagenome.</title>
        <authorList>
            <person name="Faoro H."/>
            <person name="Glogauer A."/>
            <person name="Couto G.H."/>
            <person name="de Souza E.M."/>
            <person name="Rigo L.U."/>
            <person name="Cruz L.M."/>
            <person name="Monteiro R.A."/>
            <person name="de Oliveira Pedrosa F."/>
        </authorList>
    </citation>
    <scope>NUCLEOTIDE SEQUENCE</scope>
</reference>
<dbReference type="InterPro" id="IPR009081">
    <property type="entry name" value="PP-bd_ACP"/>
</dbReference>
<organism evidence="8">
    <name type="scientific">uncultured Acidobacteriota bacterium</name>
    <dbReference type="NCBI Taxonomy" id="171953"/>
    <lineage>
        <taxon>Bacteria</taxon>
        <taxon>Pseudomonadati</taxon>
        <taxon>Acidobacteriota</taxon>
        <taxon>environmental samples</taxon>
    </lineage>
</organism>
<evidence type="ECO:0000313" key="8">
    <source>
        <dbReference type="EMBL" id="AEV23260.1"/>
    </source>
</evidence>
<evidence type="ECO:0000256" key="2">
    <source>
        <dbReference type="ARBA" id="ARBA00022516"/>
    </source>
</evidence>
<dbReference type="GO" id="GO:0000035">
    <property type="term" value="F:acyl binding"/>
    <property type="evidence" value="ECO:0007669"/>
    <property type="project" value="TreeGrafter"/>
</dbReference>
<dbReference type="PANTHER" id="PTHR20863:SF76">
    <property type="entry name" value="CARRIER DOMAIN-CONTAINING PROTEIN"/>
    <property type="match status" value="1"/>
</dbReference>
<keyword evidence="4" id="KW-0276">Fatty acid metabolism</keyword>
<protein>
    <submittedName>
        <fullName evidence="8">Phosphopantetheine-binding protein</fullName>
    </submittedName>
</protein>
<dbReference type="PROSITE" id="PS00012">
    <property type="entry name" value="PHOSPHOPANTETHEINE"/>
    <property type="match status" value="1"/>
</dbReference>
<dbReference type="Gene3D" id="1.10.1200.10">
    <property type="entry name" value="ACP-like"/>
    <property type="match status" value="1"/>
</dbReference>
<evidence type="ECO:0000259" key="7">
    <source>
        <dbReference type="PROSITE" id="PS50075"/>
    </source>
</evidence>
<dbReference type="GO" id="GO:0000036">
    <property type="term" value="F:acyl carrier activity"/>
    <property type="evidence" value="ECO:0007669"/>
    <property type="project" value="TreeGrafter"/>
</dbReference>
<dbReference type="AlphaFoldDB" id="G9C5G5"/>
<accession>G9C5G5</accession>
<gene>
    <name evidence="8" type="ORF">LP001_017</name>
</gene>
<evidence type="ECO:0000256" key="4">
    <source>
        <dbReference type="ARBA" id="ARBA00022832"/>
    </source>
</evidence>
<name>G9C5G5_9BACT</name>
<dbReference type="PROSITE" id="PS50075">
    <property type="entry name" value="CARRIER"/>
    <property type="match status" value="1"/>
</dbReference>